<reference evidence="1 2" key="1">
    <citation type="submission" date="2019-02" db="EMBL/GenBank/DDBJ databases">
        <title>Deep-cultivation of Planctomycetes and their phenomic and genomic characterization uncovers novel biology.</title>
        <authorList>
            <person name="Wiegand S."/>
            <person name="Jogler M."/>
            <person name="Boedeker C."/>
            <person name="Pinto D."/>
            <person name="Vollmers J."/>
            <person name="Rivas-Marin E."/>
            <person name="Kohn T."/>
            <person name="Peeters S.H."/>
            <person name="Heuer A."/>
            <person name="Rast P."/>
            <person name="Oberbeckmann S."/>
            <person name="Bunk B."/>
            <person name="Jeske O."/>
            <person name="Meyerdierks A."/>
            <person name="Storesund J.E."/>
            <person name="Kallscheuer N."/>
            <person name="Luecker S."/>
            <person name="Lage O.M."/>
            <person name="Pohl T."/>
            <person name="Merkel B.J."/>
            <person name="Hornburger P."/>
            <person name="Mueller R.-W."/>
            <person name="Bruemmer F."/>
            <person name="Labrenz M."/>
            <person name="Spormann A.M."/>
            <person name="Op den Camp H."/>
            <person name="Overmann J."/>
            <person name="Amann R."/>
            <person name="Jetten M.S.M."/>
            <person name="Mascher T."/>
            <person name="Medema M.H."/>
            <person name="Devos D.P."/>
            <person name="Kaster A.-K."/>
            <person name="Ovreas L."/>
            <person name="Rohde M."/>
            <person name="Galperin M.Y."/>
            <person name="Jogler C."/>
        </authorList>
    </citation>
    <scope>NUCLEOTIDE SEQUENCE [LARGE SCALE GENOMIC DNA]</scope>
    <source>
        <strain evidence="1 2">Mal4</strain>
    </source>
</reference>
<dbReference type="OrthoDB" id="278693at2"/>
<dbReference type="RefSeq" id="WP_145371120.1">
    <property type="nucleotide sequence ID" value="NZ_CP036275.1"/>
</dbReference>
<accession>A0A517ZBX2</accession>
<dbReference type="Proteomes" id="UP000320496">
    <property type="component" value="Chromosome"/>
</dbReference>
<evidence type="ECO:0000313" key="2">
    <source>
        <dbReference type="Proteomes" id="UP000320496"/>
    </source>
</evidence>
<dbReference type="KEGG" id="mri:Mal4_43470"/>
<organism evidence="1 2">
    <name type="scientific">Maioricimonas rarisocia</name>
    <dbReference type="NCBI Taxonomy" id="2528026"/>
    <lineage>
        <taxon>Bacteria</taxon>
        <taxon>Pseudomonadati</taxon>
        <taxon>Planctomycetota</taxon>
        <taxon>Planctomycetia</taxon>
        <taxon>Planctomycetales</taxon>
        <taxon>Planctomycetaceae</taxon>
        <taxon>Maioricimonas</taxon>
    </lineage>
</organism>
<gene>
    <name evidence="1" type="ORF">Mal4_43470</name>
</gene>
<proteinExistence type="predicted"/>
<sequence length="148" mass="17084">MPAKQVKDVLQWMQSVHKDVCSRFESLESHVDNERVKLLLGYIEGKETLLADSLQQYEREAPESVLETWVQFYPDEVQDRRRLLEDLEDDATLDGVVEHCQQVDRALIKTCQTIAEEADCEKVTSLFISLAAIEENMDHLYSKALLDI</sequence>
<keyword evidence="2" id="KW-1185">Reference proteome</keyword>
<evidence type="ECO:0000313" key="1">
    <source>
        <dbReference type="EMBL" id="QDU39993.1"/>
    </source>
</evidence>
<protein>
    <submittedName>
        <fullName evidence="1">Uncharacterized protein</fullName>
    </submittedName>
</protein>
<name>A0A517ZBX2_9PLAN</name>
<dbReference type="AlphaFoldDB" id="A0A517ZBX2"/>
<dbReference type="EMBL" id="CP036275">
    <property type="protein sequence ID" value="QDU39993.1"/>
    <property type="molecule type" value="Genomic_DNA"/>
</dbReference>